<comment type="caution">
    <text evidence="10">The sequence shown here is derived from an EMBL/GenBank/DDBJ whole genome shotgun (WGS) entry which is preliminary data.</text>
</comment>
<keyword evidence="4" id="KW-0813">Transport</keyword>
<evidence type="ECO:0000256" key="3">
    <source>
        <dbReference type="ARBA" id="ARBA00016507"/>
    </source>
</evidence>
<proteinExistence type="inferred from homology"/>
<evidence type="ECO:0000256" key="5">
    <source>
        <dbReference type="ARBA" id="ARBA00022795"/>
    </source>
</evidence>
<dbReference type="PANTHER" id="PTHR34982:SF1">
    <property type="entry name" value="FLAGELLAR ASSEMBLY PROTEIN FLIH"/>
    <property type="match status" value="1"/>
</dbReference>
<feature type="region of interest" description="Disordered" evidence="8">
    <location>
        <begin position="100"/>
        <end position="124"/>
    </location>
</feature>
<sequence>MNPGLPHPGDAAAPETGSHAQVVVLRDVVMLGQVALTRRRGGNGQALTQPSSLGLVSVQSGRTPKTGVSAAGTEKSVPTGSPGSAPDAWADLVRAEEEARQRGYEEGFAKGATEGRERGGEESRLLAAEAAEKASRDLQDHAERITRELRQQAQAAYQAQVQVLDGLIAALPPKIEARLAASEDDMLALCFEVVCRTLGGSVAQPEAVRAQLMQAMDRLRSRKLVAIHMHPDDLAMLQQGQNLSQGLPGGADVQWVASADVALGGCILQSPEGGLDARFESQLAALRELLLQTRAAARVAEA</sequence>
<dbReference type="RefSeq" id="WP_186454188.1">
    <property type="nucleotide sequence ID" value="NZ_VIVL01000005.1"/>
</dbReference>
<comment type="function">
    <text evidence="1">Needed for flagellar regrowth and assembly.</text>
</comment>
<dbReference type="GO" id="GO:0044781">
    <property type="term" value="P:bacterial-type flagellum organization"/>
    <property type="evidence" value="ECO:0007669"/>
    <property type="project" value="UniProtKB-KW"/>
</dbReference>
<evidence type="ECO:0000313" key="10">
    <source>
        <dbReference type="EMBL" id="TWD85736.1"/>
    </source>
</evidence>
<organism evidence="10 11">
    <name type="scientific">Variovorax beijingensis</name>
    <dbReference type="NCBI Taxonomy" id="2496117"/>
    <lineage>
        <taxon>Bacteria</taxon>
        <taxon>Pseudomonadati</taxon>
        <taxon>Pseudomonadota</taxon>
        <taxon>Betaproteobacteria</taxon>
        <taxon>Burkholderiales</taxon>
        <taxon>Comamonadaceae</taxon>
        <taxon>Variovorax</taxon>
    </lineage>
</organism>
<dbReference type="Pfam" id="PF02108">
    <property type="entry name" value="FliH"/>
    <property type="match status" value="1"/>
</dbReference>
<reference evidence="10 11" key="1">
    <citation type="submission" date="2019-06" db="EMBL/GenBank/DDBJ databases">
        <title>Sorghum-associated microbial communities from plants grown in Nebraska, USA.</title>
        <authorList>
            <person name="Schachtman D."/>
        </authorList>
    </citation>
    <scope>NUCLEOTIDE SEQUENCE [LARGE SCALE GENOMIC DNA]</scope>
    <source>
        <strain evidence="10 11">T529</strain>
    </source>
</reference>
<evidence type="ECO:0000259" key="9">
    <source>
        <dbReference type="Pfam" id="PF02108"/>
    </source>
</evidence>
<keyword evidence="10" id="KW-0966">Cell projection</keyword>
<evidence type="ECO:0000256" key="7">
    <source>
        <dbReference type="ARBA" id="ARBA00023225"/>
    </source>
</evidence>
<evidence type="ECO:0000313" key="11">
    <source>
        <dbReference type="Proteomes" id="UP000319722"/>
    </source>
</evidence>
<keyword evidence="7" id="KW-1006">Bacterial flagellum protein export</keyword>
<dbReference type="PANTHER" id="PTHR34982">
    <property type="entry name" value="YOP PROTEINS TRANSLOCATION PROTEIN L"/>
    <property type="match status" value="1"/>
</dbReference>
<accession>A0A561C3J1</accession>
<feature type="compositionally biased region" description="Polar residues" evidence="8">
    <location>
        <begin position="45"/>
        <end position="63"/>
    </location>
</feature>
<comment type="similarity">
    <text evidence="2">Belongs to the FliH family.</text>
</comment>
<evidence type="ECO:0000256" key="4">
    <source>
        <dbReference type="ARBA" id="ARBA00022448"/>
    </source>
</evidence>
<name>A0A561C3J1_9BURK</name>
<dbReference type="EMBL" id="VIVL01000005">
    <property type="protein sequence ID" value="TWD85736.1"/>
    <property type="molecule type" value="Genomic_DNA"/>
</dbReference>
<dbReference type="InterPro" id="IPR018035">
    <property type="entry name" value="Flagellar_FliH/T3SS_HrpE"/>
</dbReference>
<protein>
    <recommendedName>
        <fullName evidence="3">Flagellar assembly protein FliH</fullName>
    </recommendedName>
</protein>
<keyword evidence="5" id="KW-1005">Bacterial flagellum biogenesis</keyword>
<feature type="region of interest" description="Disordered" evidence="8">
    <location>
        <begin position="40"/>
        <end position="87"/>
    </location>
</feature>
<evidence type="ECO:0000256" key="6">
    <source>
        <dbReference type="ARBA" id="ARBA00022927"/>
    </source>
</evidence>
<evidence type="ECO:0000256" key="1">
    <source>
        <dbReference type="ARBA" id="ARBA00003041"/>
    </source>
</evidence>
<evidence type="ECO:0000256" key="2">
    <source>
        <dbReference type="ARBA" id="ARBA00006602"/>
    </source>
</evidence>
<keyword evidence="6" id="KW-0653">Protein transport</keyword>
<dbReference type="InterPro" id="IPR051472">
    <property type="entry name" value="T3SS_Stator/FliH"/>
</dbReference>
<dbReference type="Proteomes" id="UP000319722">
    <property type="component" value="Unassembled WGS sequence"/>
</dbReference>
<keyword evidence="10" id="KW-0282">Flagellum</keyword>
<keyword evidence="10" id="KW-0969">Cilium</keyword>
<dbReference type="AlphaFoldDB" id="A0A561C3J1"/>
<dbReference type="GO" id="GO:0015031">
    <property type="term" value="P:protein transport"/>
    <property type="evidence" value="ECO:0007669"/>
    <property type="project" value="UniProtKB-KW"/>
</dbReference>
<feature type="domain" description="Flagellar assembly protein FliH/Type III secretion system HrpE" evidence="9">
    <location>
        <begin position="160"/>
        <end position="284"/>
    </location>
</feature>
<evidence type="ECO:0000256" key="8">
    <source>
        <dbReference type="SAM" id="MobiDB-lite"/>
    </source>
</evidence>
<gene>
    <name evidence="10" type="ORF">FB547_105248</name>
</gene>
<dbReference type="GO" id="GO:0005829">
    <property type="term" value="C:cytosol"/>
    <property type="evidence" value="ECO:0007669"/>
    <property type="project" value="TreeGrafter"/>
</dbReference>